<reference evidence="1" key="2">
    <citation type="journal article" date="2015" name="Life">
        <title>A manual curation strategy to improve genome annotation: application to a set of haloarchael genomes.</title>
        <authorList>
            <person name="Pfeiffer F."/>
            <person name="Oesterhelt D."/>
        </authorList>
    </citation>
    <scope>NUCLEOTIDE SEQUENCE</scope>
    <source>
        <strain evidence="1">NRC-1</strain>
    </source>
</reference>
<dbReference type="RefSeq" id="WP_012289082.1">
    <property type="nucleotide sequence ID" value="NC_002607.1"/>
</dbReference>
<dbReference type="GeneID" id="68693040"/>
<organism evidence="1">
    <name type="scientific">Halobacterium salinarum (strain ATCC 700922 / JCM 11081 / NRC-1)</name>
    <name type="common">Halobacterium halobium</name>
    <dbReference type="NCBI Taxonomy" id="64091"/>
    <lineage>
        <taxon>Archaea</taxon>
        <taxon>Methanobacteriati</taxon>
        <taxon>Methanobacteriota</taxon>
        <taxon>Stenosarchaea group</taxon>
        <taxon>Halobacteria</taxon>
        <taxon>Halobacteriales</taxon>
        <taxon>Halobacteriaceae</taxon>
        <taxon>Halobacterium</taxon>
        <taxon>Halobacterium salinarum NRC-34001</taxon>
    </lineage>
</organism>
<protein>
    <submittedName>
        <fullName evidence="1">Pectin lyase domain protein</fullName>
    </submittedName>
</protein>
<evidence type="ECO:0000313" key="1">
    <source>
        <dbReference type="EMBL" id="DAC77381.1"/>
    </source>
</evidence>
<reference evidence="1" key="3">
    <citation type="journal article" date="2019" name="Microbiol. Resour. Announc.">
        <title>The genome of the Halobacterium salinarum type strain is closely related to that of the laboratory strains NRC-1 and R1.</title>
        <authorList>
            <person name="Pfeiffer F."/>
            <person name="Marchfelder A."/>
            <person name="Habermann B.H."/>
            <person name="Dyall-Smith M."/>
        </authorList>
    </citation>
    <scope>NUCLEOTIDE SEQUENCE</scope>
    <source>
        <strain evidence="1">NRC-1</strain>
    </source>
</reference>
<dbReference type="SUPFAM" id="SSF51126">
    <property type="entry name" value="Pectin lyase-like"/>
    <property type="match status" value="1"/>
</dbReference>
<name>A0A510N3V4_HALSA</name>
<proteinExistence type="predicted"/>
<dbReference type="InterPro" id="IPR011050">
    <property type="entry name" value="Pectin_lyase_fold/virulence"/>
</dbReference>
<dbReference type="GO" id="GO:0016829">
    <property type="term" value="F:lyase activity"/>
    <property type="evidence" value="ECO:0007669"/>
    <property type="project" value="UniProtKB-KW"/>
</dbReference>
<reference evidence="1" key="1">
    <citation type="journal article" date="2008" name="Genomics">
        <title>Evolution in the laboratory: the genome of Halobacterium salinarum strain R1 compared to that of strain NRC-1.</title>
        <authorList>
            <person name="Pfeiffer F."/>
            <person name="Schuster S.C."/>
            <person name="Broicher A."/>
            <person name="Falb M."/>
            <person name="Palm P."/>
            <person name="Rodewald K."/>
            <person name="Ruepp A."/>
            <person name="Soppa J."/>
            <person name="Tittor J."/>
            <person name="Oesterhelt D."/>
        </authorList>
    </citation>
    <scope>NUCLEOTIDE SEQUENCE</scope>
    <source>
        <strain evidence="1">NRC-1</strain>
    </source>
</reference>
<accession>A0A510N3V4</accession>
<gene>
    <name evidence="1" type="ORF">VNG_0056a</name>
</gene>
<sequence>MGNGWRHAAAYDGVDADARLDAAIASASAGDVIYLEKTATYATDRTINKRLKLIGTNAWADGSEVSGGTWTFDAECRLEGMLIRDPSSGNGVEVAPGAAHFAISDCVITGTVNIDEDIARVTDVTGGGEIVFTSNTSGRIVDASAGIKVTDNGSNTIGDIA</sequence>
<dbReference type="AlphaFoldDB" id="A0A510N3V4"/>
<keyword evidence="1" id="KW-0456">Lyase</keyword>
<dbReference type="EMBL" id="BK010829">
    <property type="protein sequence ID" value="DAC77381.1"/>
    <property type="molecule type" value="Genomic_DNA"/>
</dbReference>